<dbReference type="GO" id="GO:0016747">
    <property type="term" value="F:acyltransferase activity, transferring groups other than amino-acyl groups"/>
    <property type="evidence" value="ECO:0007669"/>
    <property type="project" value="InterPro"/>
</dbReference>
<sequence length="360" mass="40909">MRSVNIQYDARLDHLRAGAALLVFFYHTFHVLYGHWQPYPHAFLAGWLVEGHSGVGLFFVLSGFLFMRIALGAPAIRWSAFMKNRLLRIFPLFVVMFVVATSIGRDNFGPADLLYLLASNLGRAPTSNSFMTGAAWTISLEFSFYMVFPFLARFTIQYGIGWLLRLIALWLLLRCGAYFFSAQSTHMYYSTLLGRFDQFLVGMAAALLARRVSTLRERRLHGIWCVVAAALVVTLLGLLARHASYQLPQPKQPVWAVWGLVEALMWSFVIVAYTSWRGSVDGMLSAFLAMVGESSYSLYLWHCVVLYLFAKLTAASFEAVNWRMGMCAAIMVLLPLCLLVARLSYTTIERPWLLMRSRYH</sequence>
<feature type="transmembrane region" description="Helical" evidence="1">
    <location>
        <begin position="86"/>
        <end position="104"/>
    </location>
</feature>
<name>A0A7X1N9W3_9BURK</name>
<dbReference type="Proteomes" id="UP000484381">
    <property type="component" value="Unassembled WGS sequence"/>
</dbReference>
<dbReference type="PANTHER" id="PTHR23028">
    <property type="entry name" value="ACETYLTRANSFERASE"/>
    <property type="match status" value="1"/>
</dbReference>
<dbReference type="PANTHER" id="PTHR23028:SF53">
    <property type="entry name" value="ACYL_TRANSF_3 DOMAIN-CONTAINING PROTEIN"/>
    <property type="match status" value="1"/>
</dbReference>
<comment type="caution">
    <text evidence="3">The sequence shown here is derived from an EMBL/GenBank/DDBJ whole genome shotgun (WGS) entry which is preliminary data.</text>
</comment>
<dbReference type="Pfam" id="PF01757">
    <property type="entry name" value="Acyl_transf_3"/>
    <property type="match status" value="1"/>
</dbReference>
<dbReference type="InterPro" id="IPR002656">
    <property type="entry name" value="Acyl_transf_3_dom"/>
</dbReference>
<dbReference type="RefSeq" id="WP_152758177.1">
    <property type="nucleotide sequence ID" value="NZ_WHNP01000009.1"/>
</dbReference>
<evidence type="ECO:0000256" key="1">
    <source>
        <dbReference type="SAM" id="Phobius"/>
    </source>
</evidence>
<organism evidence="3 4">
    <name type="scientific">Paraburkholderia franconis</name>
    <dbReference type="NCBI Taxonomy" id="2654983"/>
    <lineage>
        <taxon>Bacteria</taxon>
        <taxon>Pseudomonadati</taxon>
        <taxon>Pseudomonadota</taxon>
        <taxon>Betaproteobacteria</taxon>
        <taxon>Burkholderiales</taxon>
        <taxon>Burkholderiaceae</taxon>
        <taxon>Paraburkholderia</taxon>
    </lineage>
</organism>
<feature type="transmembrane region" description="Helical" evidence="1">
    <location>
        <begin position="53"/>
        <end position="74"/>
    </location>
</feature>
<keyword evidence="3" id="KW-0012">Acyltransferase</keyword>
<dbReference type="InterPro" id="IPR050879">
    <property type="entry name" value="Acyltransferase_3"/>
</dbReference>
<feature type="transmembrane region" description="Helical" evidence="1">
    <location>
        <begin position="163"/>
        <end position="181"/>
    </location>
</feature>
<dbReference type="EMBL" id="WHNP01000009">
    <property type="protein sequence ID" value="MPW17641.1"/>
    <property type="molecule type" value="Genomic_DNA"/>
</dbReference>
<reference evidence="3 4" key="1">
    <citation type="submission" date="2019-10" db="EMBL/GenBank/DDBJ databases">
        <title>Paraburkholderia sp. isolated from nodules of Mimosa pudica from Brazilian Atlantic Forest soils.</title>
        <authorList>
            <person name="Paulitsch F."/>
            <person name="Hungria M."/>
            <person name="Dall'Agnol R."/>
        </authorList>
    </citation>
    <scope>NUCLEOTIDE SEQUENCE [LARGE SCALE GENOMIC DNA]</scope>
    <source>
        <strain evidence="3 4">CNPSo 3157</strain>
    </source>
</reference>
<feature type="transmembrane region" description="Helical" evidence="1">
    <location>
        <begin position="130"/>
        <end position="151"/>
    </location>
</feature>
<gene>
    <name evidence="3" type="ORF">GCT13_12045</name>
</gene>
<feature type="domain" description="Acyltransferase 3" evidence="2">
    <location>
        <begin position="10"/>
        <end position="341"/>
    </location>
</feature>
<evidence type="ECO:0000259" key="2">
    <source>
        <dbReference type="Pfam" id="PF01757"/>
    </source>
</evidence>
<feature type="transmembrane region" description="Helical" evidence="1">
    <location>
        <begin position="255"/>
        <end position="274"/>
    </location>
</feature>
<feature type="transmembrane region" description="Helical" evidence="1">
    <location>
        <begin position="12"/>
        <end position="33"/>
    </location>
</feature>
<dbReference type="AlphaFoldDB" id="A0A7X1N9W3"/>
<keyword evidence="3" id="KW-0808">Transferase</keyword>
<dbReference type="GO" id="GO:0000271">
    <property type="term" value="P:polysaccharide biosynthetic process"/>
    <property type="evidence" value="ECO:0007669"/>
    <property type="project" value="TreeGrafter"/>
</dbReference>
<keyword evidence="1" id="KW-0472">Membrane</keyword>
<keyword evidence="4" id="KW-1185">Reference proteome</keyword>
<accession>A0A7X1N9W3</accession>
<evidence type="ECO:0000313" key="3">
    <source>
        <dbReference type="EMBL" id="MPW17641.1"/>
    </source>
</evidence>
<keyword evidence="1" id="KW-1133">Transmembrane helix</keyword>
<feature type="transmembrane region" description="Helical" evidence="1">
    <location>
        <begin position="286"/>
        <end position="310"/>
    </location>
</feature>
<protein>
    <submittedName>
        <fullName evidence="3">Acyltransferase family protein</fullName>
    </submittedName>
</protein>
<evidence type="ECO:0000313" key="4">
    <source>
        <dbReference type="Proteomes" id="UP000484381"/>
    </source>
</evidence>
<keyword evidence="1" id="KW-0812">Transmembrane</keyword>
<feature type="transmembrane region" description="Helical" evidence="1">
    <location>
        <begin position="187"/>
        <end position="209"/>
    </location>
</feature>
<proteinExistence type="predicted"/>
<feature type="transmembrane region" description="Helical" evidence="1">
    <location>
        <begin position="322"/>
        <end position="345"/>
    </location>
</feature>
<dbReference type="GO" id="GO:0016020">
    <property type="term" value="C:membrane"/>
    <property type="evidence" value="ECO:0007669"/>
    <property type="project" value="TreeGrafter"/>
</dbReference>
<feature type="transmembrane region" description="Helical" evidence="1">
    <location>
        <begin position="221"/>
        <end position="243"/>
    </location>
</feature>